<sequence>MESKELITREAEWGDMHVGYETYDKDSEWEPLHKGLPDDLCQCPHWGYLLKGRMKVKYKDHEEIVNAGEVYYMEPGHVPFMEAGTELMEFSPMAEYTETMEVINRNFDLMQTKK</sequence>
<reference evidence="1 2" key="1">
    <citation type="submission" date="2020-06" db="EMBL/GenBank/DDBJ databases">
        <title>Methanolobus halotolerans sp. nov., isolated from a saline lake Tus in Siberia.</title>
        <authorList>
            <person name="Shen Y."/>
            <person name="Chen S.-C."/>
            <person name="Lai M.-C."/>
            <person name="Huang H.-H."/>
            <person name="Chiu H.-H."/>
            <person name="Tang S.-L."/>
            <person name="Rogozin D.Y."/>
            <person name="Degermendzhy A.G."/>
        </authorList>
    </citation>
    <scope>NUCLEOTIDE SEQUENCE [LARGE SCALE GENOMIC DNA]</scope>
    <source>
        <strain evidence="1 2">DSM 21339</strain>
    </source>
</reference>
<protein>
    <submittedName>
        <fullName evidence="1">Cupin domain-containing protein</fullName>
    </submittedName>
</protein>
<dbReference type="InterPro" id="IPR011051">
    <property type="entry name" value="RmlC_Cupin_sf"/>
</dbReference>
<dbReference type="InterPro" id="IPR014710">
    <property type="entry name" value="RmlC-like_jellyroll"/>
</dbReference>
<dbReference type="EMBL" id="CP058215">
    <property type="protein sequence ID" value="QLC51262.1"/>
    <property type="molecule type" value="Genomic_DNA"/>
</dbReference>
<evidence type="ECO:0000313" key="1">
    <source>
        <dbReference type="EMBL" id="QLC51262.1"/>
    </source>
</evidence>
<dbReference type="Proteomes" id="UP000509594">
    <property type="component" value="Chromosome"/>
</dbReference>
<gene>
    <name evidence="1" type="ORF">HWN40_06560</name>
</gene>
<name>A0A7D5IAQ4_9EURY</name>
<dbReference type="AlphaFoldDB" id="A0A7D5IAQ4"/>
<dbReference type="Gene3D" id="2.60.120.10">
    <property type="entry name" value="Jelly Rolls"/>
    <property type="match status" value="1"/>
</dbReference>
<organism evidence="1 2">
    <name type="scientific">Methanolobus zinderi</name>
    <dbReference type="NCBI Taxonomy" id="536044"/>
    <lineage>
        <taxon>Archaea</taxon>
        <taxon>Methanobacteriati</taxon>
        <taxon>Methanobacteriota</taxon>
        <taxon>Stenosarchaea group</taxon>
        <taxon>Methanomicrobia</taxon>
        <taxon>Methanosarcinales</taxon>
        <taxon>Methanosarcinaceae</taxon>
        <taxon>Methanolobus</taxon>
    </lineage>
</organism>
<dbReference type="KEGG" id="mzi:HWN40_06560"/>
<dbReference type="SUPFAM" id="SSF51182">
    <property type="entry name" value="RmlC-like cupins"/>
    <property type="match status" value="1"/>
</dbReference>
<accession>A0A7D5IAQ4</accession>
<keyword evidence="2" id="KW-1185">Reference proteome</keyword>
<proteinExistence type="predicted"/>
<evidence type="ECO:0000313" key="2">
    <source>
        <dbReference type="Proteomes" id="UP000509594"/>
    </source>
</evidence>